<evidence type="ECO:0000313" key="4">
    <source>
        <dbReference type="EMBL" id="KAG9338894.1"/>
    </source>
</evidence>
<feature type="region of interest" description="Disordered" evidence="2">
    <location>
        <begin position="259"/>
        <end position="279"/>
    </location>
</feature>
<evidence type="ECO:0000313" key="5">
    <source>
        <dbReference type="Proteomes" id="UP000824540"/>
    </source>
</evidence>
<evidence type="ECO:0000259" key="3">
    <source>
        <dbReference type="PROSITE" id="PS50003"/>
    </source>
</evidence>
<dbReference type="PANTHER" id="PTHR45960:SF3">
    <property type="entry name" value="GRB2-ASSOCIATED-BINDING PROTEIN 3"/>
    <property type="match status" value="1"/>
</dbReference>
<comment type="similarity">
    <text evidence="1">Belongs to the GAB family.</text>
</comment>
<sequence>MSAGDVVCTGWLIKSPPEKKLKRYAWRKRWFVLRRGRMSGNPDVLEYYRSKTSKKPIRTIDLKECEVQMHTEVRLVRREFQDQHLFVVKTSSRIFYLVAKTEEEMNSWVRSIGQICHFGPLDDITEIVNLDLNYHNVNLVMMGLGARLTTATKFPFLIFLDFTTDGMEESRSESESSLPLDYLFLSQCETGRVSSTRQVCNSCSNSERSLEQTSSDNTFEDVFPSPLCTNPIFSPFLPPGALDPPLSAPCASTPLDRPCDFSSSSSSSPRSLRPAPTASAASAANVFQFDKPLSAPAFEGSTDRVTPPPRPPKPSRFSERRPEDSCLCLTPRSGEGLFVGQPAPIPRRISLAGLDHVRRGEFESSSVRSLNKRLSHTLSCPVTIPSASLTDSYEDSYVPMSSGASTPAVTPDVTSDGYIPMSPTSAKFLTTNGKAETAPPPTPPPRPPPLDLRGLSTIRECPTHLPLTRTLTEPINPLHCFLLERRRMTGGAPGGQDDSSISTDRQLFFPMNTSGAWPRRLNLDYLSLDFNSASPSPVQKKPFLADEHRVDYVQVDEKKTQALQNTKMEWKDVRQSKV</sequence>
<dbReference type="GO" id="GO:0035591">
    <property type="term" value="F:signaling adaptor activity"/>
    <property type="evidence" value="ECO:0007669"/>
    <property type="project" value="TreeGrafter"/>
</dbReference>
<comment type="caution">
    <text evidence="4">The sequence shown here is derived from an EMBL/GenBank/DDBJ whole genome shotgun (WGS) entry which is preliminary data.</text>
</comment>
<dbReference type="SMART" id="SM00233">
    <property type="entry name" value="PH"/>
    <property type="match status" value="1"/>
</dbReference>
<feature type="compositionally biased region" description="Low complexity" evidence="2">
    <location>
        <begin position="262"/>
        <end position="279"/>
    </location>
</feature>
<accession>A0A8T2NFW0</accession>
<dbReference type="Proteomes" id="UP000824540">
    <property type="component" value="Unassembled WGS sequence"/>
</dbReference>
<dbReference type="GO" id="GO:0007165">
    <property type="term" value="P:signal transduction"/>
    <property type="evidence" value="ECO:0007669"/>
    <property type="project" value="TreeGrafter"/>
</dbReference>
<keyword evidence="5" id="KW-1185">Reference proteome</keyword>
<dbReference type="InterPro" id="IPR001849">
    <property type="entry name" value="PH_domain"/>
</dbReference>
<dbReference type="Pfam" id="PF00169">
    <property type="entry name" value="PH"/>
    <property type="match status" value="1"/>
</dbReference>
<dbReference type="GO" id="GO:0005737">
    <property type="term" value="C:cytoplasm"/>
    <property type="evidence" value="ECO:0007669"/>
    <property type="project" value="TreeGrafter"/>
</dbReference>
<feature type="region of interest" description="Disordered" evidence="2">
    <location>
        <begin position="295"/>
        <end position="325"/>
    </location>
</feature>
<evidence type="ECO:0000256" key="2">
    <source>
        <dbReference type="SAM" id="MobiDB-lite"/>
    </source>
</evidence>
<dbReference type="Gene3D" id="2.30.29.30">
    <property type="entry name" value="Pleckstrin-homology domain (PH domain)/Phosphotyrosine-binding domain (PTB)"/>
    <property type="match status" value="1"/>
</dbReference>
<dbReference type="InterPro" id="IPR011993">
    <property type="entry name" value="PH-like_dom_sf"/>
</dbReference>
<feature type="domain" description="PH" evidence="3">
    <location>
        <begin position="5"/>
        <end position="117"/>
    </location>
</feature>
<dbReference type="InterPro" id="IPR046355">
    <property type="entry name" value="Gab1-4-like"/>
</dbReference>
<proteinExistence type="inferred from homology"/>
<dbReference type="OrthoDB" id="360585at2759"/>
<name>A0A8T2NFW0_9TELE</name>
<reference evidence="4" key="1">
    <citation type="thesis" date="2021" institute="BYU ScholarsArchive" country="Provo, UT, USA">
        <title>Applications of and Algorithms for Genome Assembly and Genomic Analyses with an Emphasis on Marine Teleosts.</title>
        <authorList>
            <person name="Pickett B.D."/>
        </authorList>
    </citation>
    <scope>NUCLEOTIDE SEQUENCE</scope>
    <source>
        <strain evidence="4">HI-2016</strain>
    </source>
</reference>
<dbReference type="AlphaFoldDB" id="A0A8T2NFW0"/>
<dbReference type="EMBL" id="JAFBMS010000060">
    <property type="protein sequence ID" value="KAG9338894.1"/>
    <property type="molecule type" value="Genomic_DNA"/>
</dbReference>
<evidence type="ECO:0000256" key="1">
    <source>
        <dbReference type="ARBA" id="ARBA00029462"/>
    </source>
</evidence>
<protein>
    <recommendedName>
        <fullName evidence="3">PH domain-containing protein</fullName>
    </recommendedName>
</protein>
<dbReference type="SUPFAM" id="SSF50729">
    <property type="entry name" value="PH domain-like"/>
    <property type="match status" value="1"/>
</dbReference>
<gene>
    <name evidence="4" type="ORF">JZ751_024284</name>
</gene>
<dbReference type="PROSITE" id="PS50003">
    <property type="entry name" value="PH_DOMAIN"/>
    <property type="match status" value="1"/>
</dbReference>
<organism evidence="4 5">
    <name type="scientific">Albula glossodonta</name>
    <name type="common">roundjaw bonefish</name>
    <dbReference type="NCBI Taxonomy" id="121402"/>
    <lineage>
        <taxon>Eukaryota</taxon>
        <taxon>Metazoa</taxon>
        <taxon>Chordata</taxon>
        <taxon>Craniata</taxon>
        <taxon>Vertebrata</taxon>
        <taxon>Euteleostomi</taxon>
        <taxon>Actinopterygii</taxon>
        <taxon>Neopterygii</taxon>
        <taxon>Teleostei</taxon>
        <taxon>Albuliformes</taxon>
        <taxon>Albulidae</taxon>
        <taxon>Albula</taxon>
    </lineage>
</organism>
<dbReference type="PANTHER" id="PTHR45960">
    <property type="entry name" value="GRB2-ASSOCIATED-BINDING PROTEIN"/>
    <property type="match status" value="1"/>
</dbReference>